<evidence type="ECO:0000256" key="10">
    <source>
        <dbReference type="SAM" id="MobiDB-lite"/>
    </source>
</evidence>
<evidence type="ECO:0000256" key="1">
    <source>
        <dbReference type="ARBA" id="ARBA00004323"/>
    </source>
</evidence>
<name>A0A9J6FQI5_HAELO</name>
<comment type="similarity">
    <text evidence="2">Belongs to the galactose-3-O-sulfotransferase family.</text>
</comment>
<evidence type="ECO:0000256" key="6">
    <source>
        <dbReference type="ARBA" id="ARBA00022989"/>
    </source>
</evidence>
<dbReference type="PANTHER" id="PTHR14647:SF87">
    <property type="entry name" value="PUTATIVE-RELATED"/>
    <property type="match status" value="1"/>
</dbReference>
<keyword evidence="7" id="KW-0333">Golgi apparatus</keyword>
<evidence type="ECO:0000256" key="4">
    <source>
        <dbReference type="ARBA" id="ARBA00022692"/>
    </source>
</evidence>
<keyword evidence="5" id="KW-0735">Signal-anchor</keyword>
<comment type="caution">
    <text evidence="11">The sequence shown here is derived from an EMBL/GenBank/DDBJ whole genome shotgun (WGS) entry which is preliminary data.</text>
</comment>
<dbReference type="SUPFAM" id="SSF52540">
    <property type="entry name" value="P-loop containing nucleoside triphosphate hydrolases"/>
    <property type="match status" value="1"/>
</dbReference>
<reference evidence="11 12" key="1">
    <citation type="journal article" date="2020" name="Cell">
        <title>Large-Scale Comparative Analyses of Tick Genomes Elucidate Their Genetic Diversity and Vector Capacities.</title>
        <authorList>
            <consortium name="Tick Genome and Microbiome Consortium (TIGMIC)"/>
            <person name="Jia N."/>
            <person name="Wang J."/>
            <person name="Shi W."/>
            <person name="Du L."/>
            <person name="Sun Y."/>
            <person name="Zhan W."/>
            <person name="Jiang J.F."/>
            <person name="Wang Q."/>
            <person name="Zhang B."/>
            <person name="Ji P."/>
            <person name="Bell-Sakyi L."/>
            <person name="Cui X.M."/>
            <person name="Yuan T.T."/>
            <person name="Jiang B.G."/>
            <person name="Yang W.F."/>
            <person name="Lam T.T."/>
            <person name="Chang Q.C."/>
            <person name="Ding S.J."/>
            <person name="Wang X.J."/>
            <person name="Zhu J.G."/>
            <person name="Ruan X.D."/>
            <person name="Zhao L."/>
            <person name="Wei J.T."/>
            <person name="Ye R.Z."/>
            <person name="Que T.C."/>
            <person name="Du C.H."/>
            <person name="Zhou Y.H."/>
            <person name="Cheng J.X."/>
            <person name="Dai P.F."/>
            <person name="Guo W.B."/>
            <person name="Han X.H."/>
            <person name="Huang E.J."/>
            <person name="Li L.F."/>
            <person name="Wei W."/>
            <person name="Gao Y.C."/>
            <person name="Liu J.Z."/>
            <person name="Shao H.Z."/>
            <person name="Wang X."/>
            <person name="Wang C.C."/>
            <person name="Yang T.C."/>
            <person name="Huo Q.B."/>
            <person name="Li W."/>
            <person name="Chen H.Y."/>
            <person name="Chen S.E."/>
            <person name="Zhou L.G."/>
            <person name="Ni X.B."/>
            <person name="Tian J.H."/>
            <person name="Sheng Y."/>
            <person name="Liu T."/>
            <person name="Pan Y.S."/>
            <person name="Xia L.Y."/>
            <person name="Li J."/>
            <person name="Zhao F."/>
            <person name="Cao W.C."/>
        </authorList>
    </citation>
    <scope>NUCLEOTIDE SEQUENCE [LARGE SCALE GENOMIC DNA]</scope>
    <source>
        <strain evidence="11">HaeL-2018</strain>
    </source>
</reference>
<sequence>MCPKSSLVRVMHAIYSARLRPESEARKGCGSSVLFPRRTVCFLKTHKCASSAVQNLLMRYGDSHDLRFVLPSWSNYLGFTELFNRSMAAGHPPFDMLAHHARFNEGEMRAVLGPNPVFITIVREPATLFESLYSYYDFELERARRNQSLSGLLKNLTRKQTKLNLGFNQMSFDLGLEPAQFGNESAVRGFVQRMDATFDLVMVAERMNESLVLLRDLLCWSLDDVVLFRLNARQKRYRHTLSPELAEDFRALNSADVQLYEHFKRRFDQRVREFGQERMARELFLLEERTRFWHRRCVKEVSALQTRDSVAGDEAPRPELTPVHQRTSRRLQGASPEFGLLQATTSAARTHIMTSTSTTQTDYATPRQFVIHQRTPAIFNGVVFEEAEDWLDLYDVTPADMLSAALATSQDALRELIRSVVREQLRISQVPTASPACAYLAQVVREEVRQLYENPGTESAAAFVLLRNIRSSSATTQRVCCCECRHYHVHPA</sequence>
<comment type="subcellular location">
    <subcellularLocation>
        <location evidence="1">Golgi apparatus membrane</location>
        <topology evidence="1">Single-pass type II membrane protein</topology>
    </subcellularLocation>
</comment>
<evidence type="ECO:0000256" key="2">
    <source>
        <dbReference type="ARBA" id="ARBA00008124"/>
    </source>
</evidence>
<dbReference type="OrthoDB" id="514299at2759"/>
<keyword evidence="6" id="KW-1133">Transmembrane helix</keyword>
<dbReference type="VEuPathDB" id="VectorBase:HLOH_048648"/>
<dbReference type="GO" id="GO:0001733">
    <property type="term" value="F:galactosylceramide sulfotransferase activity"/>
    <property type="evidence" value="ECO:0007669"/>
    <property type="project" value="InterPro"/>
</dbReference>
<evidence type="ECO:0000256" key="8">
    <source>
        <dbReference type="ARBA" id="ARBA00023136"/>
    </source>
</evidence>
<organism evidence="11 12">
    <name type="scientific">Haemaphysalis longicornis</name>
    <name type="common">Bush tick</name>
    <dbReference type="NCBI Taxonomy" id="44386"/>
    <lineage>
        <taxon>Eukaryota</taxon>
        <taxon>Metazoa</taxon>
        <taxon>Ecdysozoa</taxon>
        <taxon>Arthropoda</taxon>
        <taxon>Chelicerata</taxon>
        <taxon>Arachnida</taxon>
        <taxon>Acari</taxon>
        <taxon>Parasitiformes</taxon>
        <taxon>Ixodida</taxon>
        <taxon>Ixodoidea</taxon>
        <taxon>Ixodidae</taxon>
        <taxon>Haemaphysalinae</taxon>
        <taxon>Haemaphysalis</taxon>
    </lineage>
</organism>
<accession>A0A9J6FQI5</accession>
<keyword evidence="4" id="KW-0812">Transmembrane</keyword>
<dbReference type="AlphaFoldDB" id="A0A9J6FQI5"/>
<gene>
    <name evidence="11" type="ORF">HPB48_023010</name>
</gene>
<dbReference type="GO" id="GO:0000139">
    <property type="term" value="C:Golgi membrane"/>
    <property type="evidence" value="ECO:0007669"/>
    <property type="project" value="UniProtKB-SubCell"/>
</dbReference>
<feature type="region of interest" description="Disordered" evidence="10">
    <location>
        <begin position="308"/>
        <end position="335"/>
    </location>
</feature>
<protein>
    <recommendedName>
        <fullName evidence="13">Galactose-3-O-sulfotransferase</fullName>
    </recommendedName>
</protein>
<evidence type="ECO:0000313" key="12">
    <source>
        <dbReference type="Proteomes" id="UP000821853"/>
    </source>
</evidence>
<dbReference type="Proteomes" id="UP000821853">
    <property type="component" value="Chromosome 10"/>
</dbReference>
<evidence type="ECO:0000256" key="7">
    <source>
        <dbReference type="ARBA" id="ARBA00023034"/>
    </source>
</evidence>
<keyword evidence="9" id="KW-0325">Glycoprotein</keyword>
<dbReference type="GO" id="GO:0009247">
    <property type="term" value="P:glycolipid biosynthetic process"/>
    <property type="evidence" value="ECO:0007669"/>
    <property type="project" value="InterPro"/>
</dbReference>
<dbReference type="Pfam" id="PF06990">
    <property type="entry name" value="Gal-3-0_sulfotr"/>
    <property type="match status" value="1"/>
</dbReference>
<keyword evidence="12" id="KW-1185">Reference proteome</keyword>
<dbReference type="PANTHER" id="PTHR14647">
    <property type="entry name" value="GALACTOSE-3-O-SULFOTRANSFERASE"/>
    <property type="match status" value="1"/>
</dbReference>
<dbReference type="InterPro" id="IPR027417">
    <property type="entry name" value="P-loop_NTPase"/>
</dbReference>
<evidence type="ECO:0000256" key="3">
    <source>
        <dbReference type="ARBA" id="ARBA00022679"/>
    </source>
</evidence>
<evidence type="ECO:0000256" key="5">
    <source>
        <dbReference type="ARBA" id="ARBA00022968"/>
    </source>
</evidence>
<evidence type="ECO:0000313" key="11">
    <source>
        <dbReference type="EMBL" id="KAH9364513.1"/>
    </source>
</evidence>
<evidence type="ECO:0000256" key="9">
    <source>
        <dbReference type="ARBA" id="ARBA00023180"/>
    </source>
</evidence>
<dbReference type="InterPro" id="IPR009729">
    <property type="entry name" value="Gal-3-0_sulfotransfrase"/>
</dbReference>
<keyword evidence="3" id="KW-0808">Transferase</keyword>
<evidence type="ECO:0008006" key="13">
    <source>
        <dbReference type="Google" id="ProtNLM"/>
    </source>
</evidence>
<proteinExistence type="inferred from homology"/>
<keyword evidence="8" id="KW-0472">Membrane</keyword>
<dbReference type="EMBL" id="JABSTR010000002">
    <property type="protein sequence ID" value="KAH9364513.1"/>
    <property type="molecule type" value="Genomic_DNA"/>
</dbReference>
<dbReference type="Gene3D" id="3.40.50.300">
    <property type="entry name" value="P-loop containing nucleotide triphosphate hydrolases"/>
    <property type="match status" value="1"/>
</dbReference>